<protein>
    <submittedName>
        <fullName evidence="2">Uncharacterized protein</fullName>
    </submittedName>
</protein>
<dbReference type="EMBL" id="ML978714">
    <property type="protein sequence ID" value="KAF2089724.1"/>
    <property type="molecule type" value="Genomic_DNA"/>
</dbReference>
<organism evidence="2 3">
    <name type="scientific">Saccharata proteae CBS 121410</name>
    <dbReference type="NCBI Taxonomy" id="1314787"/>
    <lineage>
        <taxon>Eukaryota</taxon>
        <taxon>Fungi</taxon>
        <taxon>Dikarya</taxon>
        <taxon>Ascomycota</taxon>
        <taxon>Pezizomycotina</taxon>
        <taxon>Dothideomycetes</taxon>
        <taxon>Dothideomycetes incertae sedis</taxon>
        <taxon>Botryosphaeriales</taxon>
        <taxon>Saccharataceae</taxon>
        <taxon>Saccharata</taxon>
    </lineage>
</organism>
<proteinExistence type="predicted"/>
<feature type="compositionally biased region" description="Polar residues" evidence="1">
    <location>
        <begin position="1"/>
        <end position="16"/>
    </location>
</feature>
<evidence type="ECO:0000313" key="3">
    <source>
        <dbReference type="Proteomes" id="UP000799776"/>
    </source>
</evidence>
<feature type="region of interest" description="Disordered" evidence="1">
    <location>
        <begin position="1"/>
        <end position="24"/>
    </location>
</feature>
<dbReference type="AlphaFoldDB" id="A0A6A5YFX8"/>
<accession>A0A6A5YFX8</accession>
<reference evidence="2" key="1">
    <citation type="journal article" date="2020" name="Stud. Mycol.">
        <title>101 Dothideomycetes genomes: a test case for predicting lifestyles and emergence of pathogens.</title>
        <authorList>
            <person name="Haridas S."/>
            <person name="Albert R."/>
            <person name="Binder M."/>
            <person name="Bloem J."/>
            <person name="Labutti K."/>
            <person name="Salamov A."/>
            <person name="Andreopoulos B."/>
            <person name="Baker S."/>
            <person name="Barry K."/>
            <person name="Bills G."/>
            <person name="Bluhm B."/>
            <person name="Cannon C."/>
            <person name="Castanera R."/>
            <person name="Culley D."/>
            <person name="Daum C."/>
            <person name="Ezra D."/>
            <person name="Gonzalez J."/>
            <person name="Henrissat B."/>
            <person name="Kuo A."/>
            <person name="Liang C."/>
            <person name="Lipzen A."/>
            <person name="Lutzoni F."/>
            <person name="Magnuson J."/>
            <person name="Mondo S."/>
            <person name="Nolan M."/>
            <person name="Ohm R."/>
            <person name="Pangilinan J."/>
            <person name="Park H.-J."/>
            <person name="Ramirez L."/>
            <person name="Alfaro M."/>
            <person name="Sun H."/>
            <person name="Tritt A."/>
            <person name="Yoshinaga Y."/>
            <person name="Zwiers L.-H."/>
            <person name="Turgeon B."/>
            <person name="Goodwin S."/>
            <person name="Spatafora J."/>
            <person name="Crous P."/>
            <person name="Grigoriev I."/>
        </authorList>
    </citation>
    <scope>NUCLEOTIDE SEQUENCE</scope>
    <source>
        <strain evidence="2">CBS 121410</strain>
    </source>
</reference>
<keyword evidence="3" id="KW-1185">Reference proteome</keyword>
<name>A0A6A5YFX8_9PEZI</name>
<evidence type="ECO:0000256" key="1">
    <source>
        <dbReference type="SAM" id="MobiDB-lite"/>
    </source>
</evidence>
<dbReference type="Proteomes" id="UP000799776">
    <property type="component" value="Unassembled WGS sequence"/>
</dbReference>
<gene>
    <name evidence="2" type="ORF">K490DRAFT_63858</name>
</gene>
<sequence>MEPTQSPQSPANSEVSLRSDKTGESGLDYMTNGMHAVQGFFDKLNSSHPFTSPEKIEQIEHMAGMHMLYGRKICRALSILSSIWINCKKLTVDVEVTAVNGEEVTFKRHVRQVDNEVCECPVTTPLPLMHKGLYDGREAFITFNQSQHAHKVMREATKTVLASFCCKMEEVVVRLKEGVSQPEIRVFEEFLDSKQGYKRAEKKLETTHYVLRLTFDLPKWKRAAVLAFDYTARAHGWLHYVQPWEEFEAFIETEISSSPSTPTRQKDGDTNSGCFAKMDMIVALDTAIIFAQRAPQGLPMEKILTLPDDAFSIARSNFAILVTNSIVNSLKRLKACDRRPVLIYKRGTYTERIPTCDICTCPFESHKTLEYSLISDKYVSPPAEVIKEHRERACREIQLPPGFDVQATYPGWTRKIELWLARTVEKADPNVRPDNPVEFWDGVVRSPWGIIPSQDRPYDYRPSG</sequence>
<evidence type="ECO:0000313" key="2">
    <source>
        <dbReference type="EMBL" id="KAF2089724.1"/>
    </source>
</evidence>